<protein>
    <submittedName>
        <fullName evidence="1">Uncharacterized protein</fullName>
    </submittedName>
</protein>
<reference evidence="2" key="1">
    <citation type="submission" date="2017-11" db="EMBL/GenBank/DDBJ databases">
        <authorList>
            <person name="Watanabe M."/>
            <person name="Kojima H."/>
        </authorList>
    </citation>
    <scope>NUCLEOTIDE SEQUENCE [LARGE SCALE GENOMIC DNA]</scope>
    <source>
        <strain evidence="2">Tokyo 01</strain>
    </source>
</reference>
<keyword evidence="2" id="KW-1185">Reference proteome</keyword>
<organism evidence="1 2">
    <name type="scientific">Desulfonema ishimotonii</name>
    <dbReference type="NCBI Taxonomy" id="45657"/>
    <lineage>
        <taxon>Bacteria</taxon>
        <taxon>Pseudomonadati</taxon>
        <taxon>Thermodesulfobacteriota</taxon>
        <taxon>Desulfobacteria</taxon>
        <taxon>Desulfobacterales</taxon>
        <taxon>Desulfococcaceae</taxon>
        <taxon>Desulfonema</taxon>
    </lineage>
</organism>
<evidence type="ECO:0000313" key="1">
    <source>
        <dbReference type="EMBL" id="GBC60204.1"/>
    </source>
</evidence>
<sequence>MKKQLTGVLGGSLKVYRILLFTVIFLIFGLFLSPNTYAATETGEAEFTPWSGYWWPYYRGGLATGLDYRGNPAPVEKYEMLTRGSYPQDLTTWYKDKYYDPDAPGWFGLCLYWAWASVYENITFLPSSLDNIVFRVGDKKGLLTLTHNDDIIESEYVHSPDVFHYWLMYYIKEQRKAFVADLDSSDEIWSYPVFRYDMETRTDASTEHVEVTIYYANDFVHPDYMGTDIKQQTYTYDLYVSGGAITGGEWTGSSVSDHPDRVTIPIVSQTNCPYLDYQKILEIAQSEDDFLESGTDTVALHPGTYNLILMDEDRYSFDGSSGDVIRLAVEKQNGSTQDMVISITDAAGNAVAENRIVTEDDPLELILSEAVPPYAIVLTQNDYSDPNIYTLKFDIQRNTTQTVPYIPKNGMWSGFALTNPGDTPVEDVTLTTYTEEGQPLQTLLGPMTMASGERQVFLFTDLPYRQHELSDTESLKLMADGDIRMVNLFASSSYERMSVFAQNSADNAETRIIIPDTRAPLDFSRSMSGAVMNKMFDDLLLNLRLYSEGGTLKKEILNEPLTSRSMLPISPSGYPFYSMPSSGWIDVTEAEGNVLSGFQYVKAGTWSETLFALSADSTHKIVPQIPEPGYWETTVTLINPNDAENVIRFHLRKAGEDLSEDTELRLAPNEKRVVTLHDQYGKSSDDPLHSSILDISAELPVAGYYTFASPNDKADLPLPDSDDLKTDLIMPHYAGNDGFWWTGVGVFNPSESDLTIQGTPYDINGQEMASAGQQIVLFPGEYDVFTVKDRFGENIASEIAFIKFAALEGEKFGGFYLYGNLTNEMLSGANMR</sequence>
<name>A0A401FTC5_9BACT</name>
<accession>A0A401FTC5</accession>
<dbReference type="EMBL" id="BEXT01000001">
    <property type="protein sequence ID" value="GBC60204.1"/>
    <property type="molecule type" value="Genomic_DNA"/>
</dbReference>
<evidence type="ECO:0000313" key="2">
    <source>
        <dbReference type="Proteomes" id="UP000288096"/>
    </source>
</evidence>
<reference evidence="2" key="2">
    <citation type="submission" date="2019-01" db="EMBL/GenBank/DDBJ databases">
        <title>Genome sequence of Desulfonema ishimotonii strain Tokyo 01.</title>
        <authorList>
            <person name="Fukui M."/>
        </authorList>
    </citation>
    <scope>NUCLEOTIDE SEQUENCE [LARGE SCALE GENOMIC DNA]</scope>
    <source>
        <strain evidence="2">Tokyo 01</strain>
    </source>
</reference>
<dbReference type="AlphaFoldDB" id="A0A401FTC5"/>
<gene>
    <name evidence="1" type="ORF">DENIS_1155</name>
</gene>
<comment type="caution">
    <text evidence="1">The sequence shown here is derived from an EMBL/GenBank/DDBJ whole genome shotgun (WGS) entry which is preliminary data.</text>
</comment>
<dbReference type="Proteomes" id="UP000288096">
    <property type="component" value="Unassembled WGS sequence"/>
</dbReference>
<proteinExistence type="predicted"/>